<keyword evidence="2" id="KW-1185">Reference proteome</keyword>
<dbReference type="Proteomes" id="UP001433508">
    <property type="component" value="Unassembled WGS sequence"/>
</dbReference>
<gene>
    <name evidence="1" type="ORF">V1525DRAFT_412403</name>
</gene>
<comment type="caution">
    <text evidence="1">The sequence shown here is derived from an EMBL/GenBank/DDBJ whole genome shotgun (WGS) entry which is preliminary data.</text>
</comment>
<evidence type="ECO:0000313" key="1">
    <source>
        <dbReference type="EMBL" id="KAK9234641.1"/>
    </source>
</evidence>
<accession>A0ACC3SSM7</accession>
<organism evidence="1 2">
    <name type="scientific">Lipomyces kononenkoae</name>
    <name type="common">Yeast</name>
    <dbReference type="NCBI Taxonomy" id="34357"/>
    <lineage>
        <taxon>Eukaryota</taxon>
        <taxon>Fungi</taxon>
        <taxon>Dikarya</taxon>
        <taxon>Ascomycota</taxon>
        <taxon>Saccharomycotina</taxon>
        <taxon>Lipomycetes</taxon>
        <taxon>Lipomycetales</taxon>
        <taxon>Lipomycetaceae</taxon>
        <taxon>Lipomyces</taxon>
    </lineage>
</organism>
<protein>
    <submittedName>
        <fullName evidence="1">Uncharacterized protein</fullName>
    </submittedName>
</protein>
<evidence type="ECO:0000313" key="2">
    <source>
        <dbReference type="Proteomes" id="UP001433508"/>
    </source>
</evidence>
<proteinExistence type="predicted"/>
<name>A0ACC3SSM7_LIPKO</name>
<dbReference type="EMBL" id="MU971458">
    <property type="protein sequence ID" value="KAK9234641.1"/>
    <property type="molecule type" value="Genomic_DNA"/>
</dbReference>
<sequence>MPDEEDTPIIISDHHSSNKPSTSGSSHRRPATEKRKQQNRVAQQKYREKQKRLLAQLKVRAAWDDDSRFRPRNLLPENVTTTSHLSANVEHFSNQNDTTVDCHGVGPRRSSEASEDLRQLNAVIGTEQIADVQRDAYSLTDLENITASPIHTLDDTPGTLPRDTSQILGLPLSDPLNFRDKLQRRPDGFDSESGQAFSDLSQVSSSTLHVDDESTLSSPRGILLNTQFLESNNALTRLAAELPSIESSRSHKSSSPTHHGGPHKFSGSFYSRLPDPHVNSITLTIETTLSAILYNAHSIGLTFDEIYDDDSMSCFYRPNLTLADDINLIQESLAKDVMPDLRPTLTQILCPHHSCYDLIPFPTLRTRTIELLACTPPVIDESELEDDVFKGLICWRTASRGSGQPWDMRSWEVQPWFFKKWGVLLGGEEGEAWRQTMWWRAMRGETGSI</sequence>
<reference evidence="2" key="1">
    <citation type="journal article" date="2024" name="Front. Bioeng. Biotechnol.">
        <title>Genome-scale model development and genomic sequencing of the oleaginous clade Lipomyces.</title>
        <authorList>
            <person name="Czajka J.J."/>
            <person name="Han Y."/>
            <person name="Kim J."/>
            <person name="Mondo S.J."/>
            <person name="Hofstad B.A."/>
            <person name="Robles A."/>
            <person name="Haridas S."/>
            <person name="Riley R."/>
            <person name="LaButti K."/>
            <person name="Pangilinan J."/>
            <person name="Andreopoulos W."/>
            <person name="Lipzen A."/>
            <person name="Yan J."/>
            <person name="Wang M."/>
            <person name="Ng V."/>
            <person name="Grigoriev I.V."/>
            <person name="Spatafora J.W."/>
            <person name="Magnuson J.K."/>
            <person name="Baker S.E."/>
            <person name="Pomraning K.R."/>
        </authorList>
    </citation>
    <scope>NUCLEOTIDE SEQUENCE [LARGE SCALE GENOMIC DNA]</scope>
    <source>
        <strain evidence="2">CBS 7786</strain>
    </source>
</reference>